<dbReference type="GO" id="GO:0000776">
    <property type="term" value="C:kinetochore"/>
    <property type="evidence" value="ECO:0007669"/>
    <property type="project" value="UniProtKB-KW"/>
</dbReference>
<organism evidence="17 18">
    <name type="scientific">Batillaria attramentaria</name>
    <dbReference type="NCBI Taxonomy" id="370345"/>
    <lineage>
        <taxon>Eukaryota</taxon>
        <taxon>Metazoa</taxon>
        <taxon>Spiralia</taxon>
        <taxon>Lophotrochozoa</taxon>
        <taxon>Mollusca</taxon>
        <taxon>Gastropoda</taxon>
        <taxon>Caenogastropoda</taxon>
        <taxon>Sorbeoconcha</taxon>
        <taxon>Cerithioidea</taxon>
        <taxon>Batillariidae</taxon>
        <taxon>Batillaria</taxon>
    </lineage>
</organism>
<dbReference type="PANTHER" id="PTHR32017">
    <property type="entry name" value="SPINDLE AND KINETOCHORE-ASSOCIATED PROTEIN 2"/>
    <property type="match status" value="1"/>
</dbReference>
<keyword evidence="8" id="KW-0498">Mitosis</keyword>
<dbReference type="Gene3D" id="6.10.250.1380">
    <property type="match status" value="1"/>
</dbReference>
<evidence type="ECO:0000256" key="15">
    <source>
        <dbReference type="SAM" id="MobiDB-lite"/>
    </source>
</evidence>
<evidence type="ECO:0000256" key="2">
    <source>
        <dbReference type="ARBA" id="ARBA00004629"/>
    </source>
</evidence>
<sequence>YMYTCILKMLLCSLYGDIPDLGTVCFNIVCGHESDAPVVPVVVKEENVVPGGLSSMIIPDDSCAQASTTGHPVESPPFIISNTATNMLPGESAHSSSSPSPTNLQGSSKPSSASSKQNALAQLKKQTQNRKLQSGENTQSKREWADEKVGELAVEDREYALLKKQKVELELEVLRIEKANKLLLQAKTVLEIRNLERNPTELLQKVEGVKKEYKALLREAAEIHKVQTETMDCFRKQLLMATQLLQELETRTSTDGCDDNKGKIAELASLLGIQLPAQVAPAELKEQMTPDASGAADPQKNTEQTDRQSSSSAVCPADSSNTTENGVSSDAGLDDPVTARAALRASSTELVEVSQEEFDSVSELVRGRVKLSEVNTAYRVLWKHFKEEHNSNPLLPAEMHKMGLRVTGATGKAKLKVLRALKLLTISSKEEVKLV</sequence>
<evidence type="ECO:0000256" key="6">
    <source>
        <dbReference type="ARBA" id="ARBA00022618"/>
    </source>
</evidence>
<evidence type="ECO:0000256" key="5">
    <source>
        <dbReference type="ARBA" id="ARBA00022490"/>
    </source>
</evidence>
<evidence type="ECO:0000313" key="17">
    <source>
        <dbReference type="EMBL" id="KAK7485398.1"/>
    </source>
</evidence>
<keyword evidence="11" id="KW-0131">Cell cycle</keyword>
<evidence type="ECO:0000259" key="16">
    <source>
        <dbReference type="Pfam" id="PF16740"/>
    </source>
</evidence>
<evidence type="ECO:0000256" key="12">
    <source>
        <dbReference type="ARBA" id="ARBA00023328"/>
    </source>
</evidence>
<dbReference type="AlphaFoldDB" id="A0ABD0KE70"/>
<feature type="compositionally biased region" description="Polar residues" evidence="15">
    <location>
        <begin position="117"/>
        <end position="138"/>
    </location>
</feature>
<evidence type="ECO:0000256" key="7">
    <source>
        <dbReference type="ARBA" id="ARBA00022701"/>
    </source>
</evidence>
<dbReference type="Pfam" id="PF16740">
    <property type="entry name" value="SKA2"/>
    <property type="match status" value="1"/>
</dbReference>
<evidence type="ECO:0000256" key="4">
    <source>
        <dbReference type="ARBA" id="ARBA00022454"/>
    </source>
</evidence>
<feature type="compositionally biased region" description="Low complexity" evidence="15">
    <location>
        <begin position="309"/>
        <end position="320"/>
    </location>
</feature>
<reference evidence="17 18" key="1">
    <citation type="journal article" date="2023" name="Sci. Data">
        <title>Genome assembly of the Korean intertidal mud-creeper Batillaria attramentaria.</title>
        <authorList>
            <person name="Patra A.K."/>
            <person name="Ho P.T."/>
            <person name="Jun S."/>
            <person name="Lee S.J."/>
            <person name="Kim Y."/>
            <person name="Won Y.J."/>
        </authorList>
    </citation>
    <scope>NUCLEOTIDE SEQUENCE [LARGE SCALE GENOMIC DNA]</scope>
    <source>
        <strain evidence="17">Wonlab-2016</strain>
    </source>
</reference>
<dbReference type="InterPro" id="IPR042091">
    <property type="entry name" value="Ska2_N"/>
</dbReference>
<dbReference type="GO" id="GO:0051301">
    <property type="term" value="P:cell division"/>
    <property type="evidence" value="ECO:0007669"/>
    <property type="project" value="UniProtKB-KW"/>
</dbReference>
<evidence type="ECO:0000256" key="13">
    <source>
        <dbReference type="ARBA" id="ARBA00029651"/>
    </source>
</evidence>
<keyword evidence="4" id="KW-0158">Chromosome</keyword>
<evidence type="ECO:0000256" key="9">
    <source>
        <dbReference type="ARBA" id="ARBA00022838"/>
    </source>
</evidence>
<comment type="caution">
    <text evidence="17">The sequence shown here is derived from an EMBL/GenBank/DDBJ whole genome shotgun (WGS) entry which is preliminary data.</text>
</comment>
<protein>
    <recommendedName>
        <fullName evidence="13">Protein FAM33A</fullName>
    </recommendedName>
</protein>
<feature type="non-terminal residue" evidence="17">
    <location>
        <position position="1"/>
    </location>
</feature>
<evidence type="ECO:0000313" key="18">
    <source>
        <dbReference type="Proteomes" id="UP001519460"/>
    </source>
</evidence>
<keyword evidence="10" id="KW-0206">Cytoskeleton</keyword>
<keyword evidence="12" id="KW-0137">Centromere</keyword>
<evidence type="ECO:0000256" key="1">
    <source>
        <dbReference type="ARBA" id="ARBA00004186"/>
    </source>
</evidence>
<feature type="compositionally biased region" description="Low complexity" evidence="15">
    <location>
        <begin position="92"/>
        <end position="116"/>
    </location>
</feature>
<feature type="region of interest" description="Disordered" evidence="15">
    <location>
        <begin position="285"/>
        <end position="334"/>
    </location>
</feature>
<comment type="subcellular location">
    <subcellularLocation>
        <location evidence="2">Chromosome</location>
        <location evidence="2">Centromere</location>
        <location evidence="2">Kinetochore</location>
    </subcellularLocation>
    <subcellularLocation>
        <location evidence="1">Cytoplasm</location>
        <location evidence="1">Cytoskeleton</location>
        <location evidence="1">Spindle</location>
    </subcellularLocation>
</comment>
<dbReference type="PANTHER" id="PTHR32017:SF3">
    <property type="entry name" value="SPINDLE AND KINETOCHORE-ASSOCIATED PROTEIN 2"/>
    <property type="match status" value="1"/>
</dbReference>
<keyword evidence="5" id="KW-0963">Cytoplasm</keyword>
<dbReference type="Proteomes" id="UP001519460">
    <property type="component" value="Unassembled WGS sequence"/>
</dbReference>
<dbReference type="Pfam" id="PF11362">
    <property type="entry name" value="DUF3161"/>
    <property type="match status" value="1"/>
</dbReference>
<keyword evidence="7" id="KW-0493">Microtubule</keyword>
<evidence type="ECO:0000256" key="8">
    <source>
        <dbReference type="ARBA" id="ARBA00022776"/>
    </source>
</evidence>
<keyword evidence="6" id="KW-0132">Cell division</keyword>
<name>A0ABD0KE70_9CAEN</name>
<evidence type="ECO:0000256" key="11">
    <source>
        <dbReference type="ARBA" id="ARBA00023306"/>
    </source>
</evidence>
<keyword evidence="9" id="KW-0995">Kinetochore</keyword>
<evidence type="ECO:0000256" key="3">
    <source>
        <dbReference type="ARBA" id="ARBA00010684"/>
    </source>
</evidence>
<feature type="domain" description="Ska2 N-terminal" evidence="16">
    <location>
        <begin position="194"/>
        <end position="254"/>
    </location>
</feature>
<feature type="region of interest" description="Disordered" evidence="15">
    <location>
        <begin position="64"/>
        <end position="147"/>
    </location>
</feature>
<accession>A0ABD0KE70</accession>
<comment type="similarity">
    <text evidence="3">Belongs to the SKA2 family.</text>
</comment>
<feature type="coiled-coil region" evidence="14">
    <location>
        <begin position="152"/>
        <end position="179"/>
    </location>
</feature>
<keyword evidence="14" id="KW-0175">Coiled coil</keyword>
<evidence type="ECO:0000256" key="10">
    <source>
        <dbReference type="ARBA" id="ARBA00023212"/>
    </source>
</evidence>
<dbReference type="EMBL" id="JACVVK020000195">
    <property type="protein sequence ID" value="KAK7485398.1"/>
    <property type="molecule type" value="Genomic_DNA"/>
</dbReference>
<keyword evidence="18" id="KW-1185">Reference proteome</keyword>
<dbReference type="InterPro" id="IPR026762">
    <property type="entry name" value="Ska2"/>
</dbReference>
<proteinExistence type="inferred from homology"/>
<dbReference type="GO" id="GO:0005874">
    <property type="term" value="C:microtubule"/>
    <property type="evidence" value="ECO:0007669"/>
    <property type="project" value="UniProtKB-KW"/>
</dbReference>
<dbReference type="GO" id="GO:0005819">
    <property type="term" value="C:spindle"/>
    <property type="evidence" value="ECO:0007669"/>
    <property type="project" value="UniProtKB-SubCell"/>
</dbReference>
<evidence type="ECO:0000256" key="14">
    <source>
        <dbReference type="SAM" id="Coils"/>
    </source>
</evidence>
<gene>
    <name evidence="17" type="ORF">BaRGS_00023346</name>
</gene>